<dbReference type="InParanoid" id="Q9RS26"/>
<evidence type="ECO:0000313" key="2">
    <source>
        <dbReference type="Proteomes" id="UP000002524"/>
    </source>
</evidence>
<dbReference type="OrthoDB" id="9934906at2"/>
<dbReference type="PATRIC" id="fig|243230.17.peg.2530"/>
<evidence type="ECO:0000313" key="1">
    <source>
        <dbReference type="EMBL" id="AAF11857.1"/>
    </source>
</evidence>
<dbReference type="EMBL" id="AE000513">
    <property type="protein sequence ID" value="AAF11857.1"/>
    <property type="molecule type" value="Genomic_DNA"/>
</dbReference>
<gene>
    <name evidence="1" type="ordered locus">DR_2301</name>
</gene>
<protein>
    <submittedName>
        <fullName evidence="1">Uncharacterized protein</fullName>
    </submittedName>
</protein>
<sequence length="214" mass="23461">MIEKGWGVGSSFFVEGVVEEFLSQLDDLDDAVSSVSLSAAQLTGDNLHLTFRLAGQTWDGTDITQSWQVTAQGVAEHRLSLGECGRWPELLSASPRLLVAQAPWRKLMFSTAPADAAAFLSDLRAVHDDEKWDTFGKYGLGGQLDLGYGVFADGPAPLLELYHPVLEAHRMRPSWLPSAPRPTPPRKCLHLGGTVWKDDLYMLAQAFVATQQPL</sequence>
<dbReference type="PaxDb" id="243230-DR_2301"/>
<dbReference type="Proteomes" id="UP000002524">
    <property type="component" value="Chromosome 1"/>
</dbReference>
<dbReference type="AlphaFoldDB" id="Q9RS26"/>
<dbReference type="EnsemblBacteria" id="AAF11857">
    <property type="protein sequence ID" value="AAF11857"/>
    <property type="gene ID" value="DR_2301"/>
</dbReference>
<dbReference type="STRING" id="243230.DR_2301"/>
<accession>Q9RS26</accession>
<dbReference type="HOGENOM" id="CLU_1287073_0_0_0"/>
<keyword evidence="2" id="KW-1185">Reference proteome</keyword>
<reference evidence="1 2" key="1">
    <citation type="journal article" date="1999" name="Science">
        <title>Genome sequence of the radioresistant bacterium Deinococcus radiodurans R1.</title>
        <authorList>
            <person name="White O."/>
            <person name="Eisen J.A."/>
            <person name="Heidelberg J.F."/>
            <person name="Hickey E.K."/>
            <person name="Peterson J.D."/>
            <person name="Dodson R.J."/>
            <person name="Haft D.H."/>
            <person name="Gwinn M.L."/>
            <person name="Nelson W.C."/>
            <person name="Richardson D.L."/>
            <person name="Moffat K.S."/>
            <person name="Qin H."/>
            <person name="Jiang L."/>
            <person name="Pamphile W."/>
            <person name="Crosby M."/>
            <person name="Shen M."/>
            <person name="Vamathevan J.J."/>
            <person name="Lam P."/>
            <person name="McDonald L."/>
            <person name="Utterback T."/>
            <person name="Zalewski C."/>
            <person name="Makarova K.S."/>
            <person name="Aravind L."/>
            <person name="Daly M.J."/>
            <person name="Minton K.W."/>
            <person name="Fleischmann R.D."/>
            <person name="Ketchum K.A."/>
            <person name="Nelson K.E."/>
            <person name="Salzberg S."/>
            <person name="Smith H.O."/>
            <person name="Venter J.C."/>
            <person name="Fraser C.M."/>
        </authorList>
    </citation>
    <scope>NUCLEOTIDE SEQUENCE [LARGE SCALE GENOMIC DNA]</scope>
    <source>
        <strain evidence="2">ATCC 13939 / DSM 20539 / JCM 16871 / LMG 4051 / NBRC 15346 / NCIMB 9279 / R1 / VKM B-1422</strain>
    </source>
</reference>
<name>Q9RS26_DEIRA</name>
<organism evidence="1 2">
    <name type="scientific">Deinococcus radiodurans (strain ATCC 13939 / DSM 20539 / JCM 16871 / CCUG 27074 / LMG 4051 / NBRC 15346 / NCIMB 9279 / VKM B-1422 / R1)</name>
    <dbReference type="NCBI Taxonomy" id="243230"/>
    <lineage>
        <taxon>Bacteria</taxon>
        <taxon>Thermotogati</taxon>
        <taxon>Deinococcota</taxon>
        <taxon>Deinococci</taxon>
        <taxon>Deinococcales</taxon>
        <taxon>Deinococcaceae</taxon>
        <taxon>Deinococcus</taxon>
    </lineage>
</organism>
<proteinExistence type="predicted"/>
<dbReference type="KEGG" id="dra:DR_2301"/>
<dbReference type="PIR" id="G75289">
    <property type="entry name" value="G75289"/>
</dbReference>